<protein>
    <submittedName>
        <fullName evidence="12">Two-component system response regulator CreB</fullName>
    </submittedName>
</protein>
<dbReference type="GO" id="GO:0000987">
    <property type="term" value="F:cis-regulatory region sequence-specific DNA binding"/>
    <property type="evidence" value="ECO:0007669"/>
    <property type="project" value="UniProtKB-ARBA"/>
</dbReference>
<evidence type="ECO:0000256" key="6">
    <source>
        <dbReference type="ARBA" id="ARBA00023125"/>
    </source>
</evidence>
<evidence type="ECO:0000256" key="5">
    <source>
        <dbReference type="ARBA" id="ARBA00023015"/>
    </source>
</evidence>
<keyword evidence="5" id="KW-0805">Transcription regulation</keyword>
<comment type="subcellular location">
    <subcellularLocation>
        <location evidence="1">Cytoplasm</location>
    </subcellularLocation>
</comment>
<reference evidence="12" key="1">
    <citation type="submission" date="2021-04" db="EMBL/GenBank/DDBJ databases">
        <title>Luteolibacter sp. 32A isolated from the skin of an Anderson's salamander (Ambystoma andersonii).</title>
        <authorList>
            <person name="Spergser J."/>
            <person name="Busse H.-J."/>
        </authorList>
    </citation>
    <scope>NUCLEOTIDE SEQUENCE</scope>
    <source>
        <strain evidence="12">32A</strain>
    </source>
</reference>
<dbReference type="GO" id="GO:0000156">
    <property type="term" value="F:phosphorelay response regulator activity"/>
    <property type="evidence" value="ECO:0007669"/>
    <property type="project" value="TreeGrafter"/>
</dbReference>
<sequence>MPRVLLVEDEPAIADTLVYALETERLEVTHALTGSEALDAFAEKKHDFVILDIGLPDITGLDVCRKLRESSTVPILFLTARDGEIDRILGLELGGDDYVTKPFSPREIVARVRAILRRAGGNGETTAPSGTAPTVAAPATALHHDTSAMRIHCHGKALDLTAHEYKLLLVLLSHPGRVFTRDQLLDRAWEDPGAVTDRTVDAHVKSIRSKLRAARIGAEDYIQTRRGLGYLLSFTA</sequence>
<dbReference type="SMART" id="SM00862">
    <property type="entry name" value="Trans_reg_C"/>
    <property type="match status" value="1"/>
</dbReference>
<dbReference type="PANTHER" id="PTHR48111:SF6">
    <property type="entry name" value="TRANSCRIPTIONAL REGULATORY PROTEIN CREB"/>
    <property type="match status" value="1"/>
</dbReference>
<dbReference type="CDD" id="cd00383">
    <property type="entry name" value="trans_reg_C"/>
    <property type="match status" value="1"/>
</dbReference>
<feature type="modified residue" description="4-aspartylphosphate" evidence="8">
    <location>
        <position position="52"/>
    </location>
</feature>
<evidence type="ECO:0000259" key="10">
    <source>
        <dbReference type="PROSITE" id="PS50110"/>
    </source>
</evidence>
<dbReference type="NCBIfam" id="NF008296">
    <property type="entry name" value="PRK11083.1"/>
    <property type="match status" value="1"/>
</dbReference>
<evidence type="ECO:0000256" key="8">
    <source>
        <dbReference type="PROSITE-ProRule" id="PRU00169"/>
    </source>
</evidence>
<keyword evidence="4" id="KW-0902">Two-component regulatory system</keyword>
<dbReference type="InterPro" id="IPR001867">
    <property type="entry name" value="OmpR/PhoB-type_DNA-bd"/>
</dbReference>
<evidence type="ECO:0000256" key="2">
    <source>
        <dbReference type="ARBA" id="ARBA00022490"/>
    </source>
</evidence>
<dbReference type="PANTHER" id="PTHR48111">
    <property type="entry name" value="REGULATOR OF RPOS"/>
    <property type="match status" value="1"/>
</dbReference>
<dbReference type="Pfam" id="PF00486">
    <property type="entry name" value="Trans_reg_C"/>
    <property type="match status" value="1"/>
</dbReference>
<name>A0A975G7T6_9BACT</name>
<dbReference type="SUPFAM" id="SSF46894">
    <property type="entry name" value="C-terminal effector domain of the bipartite response regulators"/>
    <property type="match status" value="1"/>
</dbReference>
<dbReference type="InterPro" id="IPR039420">
    <property type="entry name" value="WalR-like"/>
</dbReference>
<dbReference type="Proteomes" id="UP000676169">
    <property type="component" value="Chromosome"/>
</dbReference>
<dbReference type="InterPro" id="IPR016032">
    <property type="entry name" value="Sig_transdc_resp-reg_C-effctor"/>
</dbReference>
<dbReference type="InterPro" id="IPR036388">
    <property type="entry name" value="WH-like_DNA-bd_sf"/>
</dbReference>
<dbReference type="PROSITE" id="PS51755">
    <property type="entry name" value="OMPR_PHOB"/>
    <property type="match status" value="1"/>
</dbReference>
<dbReference type="GO" id="GO:0032993">
    <property type="term" value="C:protein-DNA complex"/>
    <property type="evidence" value="ECO:0007669"/>
    <property type="project" value="TreeGrafter"/>
</dbReference>
<dbReference type="KEGG" id="lamb:KBB96_18975"/>
<evidence type="ECO:0000313" key="13">
    <source>
        <dbReference type="Proteomes" id="UP000676169"/>
    </source>
</evidence>
<evidence type="ECO:0000256" key="7">
    <source>
        <dbReference type="ARBA" id="ARBA00023163"/>
    </source>
</evidence>
<proteinExistence type="predicted"/>
<gene>
    <name evidence="12" type="primary">creB</name>
    <name evidence="12" type="ORF">KBB96_18975</name>
</gene>
<keyword evidence="6 9" id="KW-0238">DNA-binding</keyword>
<feature type="domain" description="Response regulatory" evidence="10">
    <location>
        <begin position="3"/>
        <end position="116"/>
    </location>
</feature>
<feature type="DNA-binding region" description="OmpR/PhoB-type" evidence="9">
    <location>
        <begin position="132"/>
        <end position="234"/>
    </location>
</feature>
<dbReference type="GO" id="GO:0045893">
    <property type="term" value="P:positive regulation of DNA-templated transcription"/>
    <property type="evidence" value="ECO:0007669"/>
    <property type="project" value="UniProtKB-ARBA"/>
</dbReference>
<keyword evidence="3 8" id="KW-0597">Phosphoprotein</keyword>
<evidence type="ECO:0000313" key="12">
    <source>
        <dbReference type="EMBL" id="QUE50929.1"/>
    </source>
</evidence>
<dbReference type="Pfam" id="PF00072">
    <property type="entry name" value="Response_reg"/>
    <property type="match status" value="1"/>
</dbReference>
<dbReference type="GO" id="GO:0005829">
    <property type="term" value="C:cytosol"/>
    <property type="evidence" value="ECO:0007669"/>
    <property type="project" value="TreeGrafter"/>
</dbReference>
<dbReference type="EMBL" id="CP073100">
    <property type="protein sequence ID" value="QUE50929.1"/>
    <property type="molecule type" value="Genomic_DNA"/>
</dbReference>
<dbReference type="AlphaFoldDB" id="A0A975G7T6"/>
<dbReference type="InterPro" id="IPR011006">
    <property type="entry name" value="CheY-like_superfamily"/>
</dbReference>
<dbReference type="GO" id="GO:0042802">
    <property type="term" value="F:identical protein binding"/>
    <property type="evidence" value="ECO:0007669"/>
    <property type="project" value="UniProtKB-ARBA"/>
</dbReference>
<keyword evidence="7" id="KW-0804">Transcription</keyword>
<dbReference type="SMART" id="SM00448">
    <property type="entry name" value="REC"/>
    <property type="match status" value="1"/>
</dbReference>
<evidence type="ECO:0000256" key="4">
    <source>
        <dbReference type="ARBA" id="ARBA00023012"/>
    </source>
</evidence>
<evidence type="ECO:0000259" key="11">
    <source>
        <dbReference type="PROSITE" id="PS51755"/>
    </source>
</evidence>
<feature type="domain" description="OmpR/PhoB-type" evidence="11">
    <location>
        <begin position="132"/>
        <end position="234"/>
    </location>
</feature>
<dbReference type="PROSITE" id="PS50110">
    <property type="entry name" value="RESPONSE_REGULATORY"/>
    <property type="match status" value="1"/>
</dbReference>
<keyword evidence="2" id="KW-0963">Cytoplasm</keyword>
<evidence type="ECO:0000256" key="9">
    <source>
        <dbReference type="PROSITE-ProRule" id="PRU01091"/>
    </source>
</evidence>
<dbReference type="Gene3D" id="1.10.10.10">
    <property type="entry name" value="Winged helix-like DNA-binding domain superfamily/Winged helix DNA-binding domain"/>
    <property type="match status" value="1"/>
</dbReference>
<organism evidence="12 13">
    <name type="scientific">Luteolibacter ambystomatis</name>
    <dbReference type="NCBI Taxonomy" id="2824561"/>
    <lineage>
        <taxon>Bacteria</taxon>
        <taxon>Pseudomonadati</taxon>
        <taxon>Verrucomicrobiota</taxon>
        <taxon>Verrucomicrobiia</taxon>
        <taxon>Verrucomicrobiales</taxon>
        <taxon>Verrucomicrobiaceae</taxon>
        <taxon>Luteolibacter</taxon>
    </lineage>
</organism>
<evidence type="ECO:0000256" key="1">
    <source>
        <dbReference type="ARBA" id="ARBA00004496"/>
    </source>
</evidence>
<evidence type="ECO:0000256" key="3">
    <source>
        <dbReference type="ARBA" id="ARBA00022553"/>
    </source>
</evidence>
<keyword evidence="13" id="KW-1185">Reference proteome</keyword>
<dbReference type="SUPFAM" id="SSF52172">
    <property type="entry name" value="CheY-like"/>
    <property type="match status" value="1"/>
</dbReference>
<dbReference type="Gene3D" id="3.40.50.2300">
    <property type="match status" value="1"/>
</dbReference>
<dbReference type="FunFam" id="3.40.50.2300:FF:000021">
    <property type="entry name" value="Two-component system response regulator KdpE"/>
    <property type="match status" value="1"/>
</dbReference>
<accession>A0A975G7T6</accession>
<dbReference type="InterPro" id="IPR001789">
    <property type="entry name" value="Sig_transdc_resp-reg_receiver"/>
</dbReference>
<dbReference type="Gene3D" id="6.10.250.690">
    <property type="match status" value="1"/>
</dbReference>
<dbReference type="RefSeq" id="WP_211631068.1">
    <property type="nucleotide sequence ID" value="NZ_CP073100.1"/>
</dbReference>